<dbReference type="SUPFAM" id="SSF55347">
    <property type="entry name" value="Glyceraldehyde-3-phosphate dehydrogenase-like, C-terminal domain"/>
    <property type="match status" value="1"/>
</dbReference>
<dbReference type="Gene3D" id="3.40.50.720">
    <property type="entry name" value="NAD(P)-binding Rossmann-like Domain"/>
    <property type="match status" value="1"/>
</dbReference>
<evidence type="ECO:0000313" key="11">
    <source>
        <dbReference type="Proteomes" id="UP000053797"/>
    </source>
</evidence>
<dbReference type="Pfam" id="PF00044">
    <property type="entry name" value="Gp_dh_N"/>
    <property type="match status" value="1"/>
</dbReference>
<evidence type="ECO:0000256" key="6">
    <source>
        <dbReference type="PIRSR" id="PIRSR000149-4"/>
    </source>
</evidence>
<feature type="binding site" evidence="4">
    <location>
        <position position="233"/>
    </location>
    <ligand>
        <name>D-glyceraldehyde 3-phosphate</name>
        <dbReference type="ChEBI" id="CHEBI:59776"/>
    </ligand>
</feature>
<dbReference type="AlphaFoldDB" id="A0A0V8GJA8"/>
<keyword evidence="5" id="KW-0547">Nucleotide-binding</keyword>
<dbReference type="NCBIfam" id="NF005830">
    <property type="entry name" value="PRK07729.1"/>
    <property type="match status" value="1"/>
</dbReference>
<dbReference type="GO" id="GO:0016620">
    <property type="term" value="F:oxidoreductase activity, acting on the aldehyde or oxo group of donors, NAD or NADP as acceptor"/>
    <property type="evidence" value="ECO:0007669"/>
    <property type="project" value="InterPro"/>
</dbReference>
<dbReference type="Gene3D" id="3.30.360.10">
    <property type="entry name" value="Dihydrodipicolinate Reductase, domain 2"/>
    <property type="match status" value="1"/>
</dbReference>
<comment type="similarity">
    <text evidence="1 7">Belongs to the glyceraldehyde-3-phosphate dehydrogenase family.</text>
</comment>
<feature type="binding site" evidence="4">
    <location>
        <begin position="151"/>
        <end position="153"/>
    </location>
    <ligand>
        <name>D-glyceraldehyde 3-phosphate</name>
        <dbReference type="ChEBI" id="CHEBI:59776"/>
    </ligand>
</feature>
<gene>
    <name evidence="10" type="ORF">AS033_02905</name>
</gene>
<feature type="binding site" evidence="5">
    <location>
        <position position="78"/>
    </location>
    <ligand>
        <name>NAD(+)</name>
        <dbReference type="ChEBI" id="CHEBI:57540"/>
    </ligand>
</feature>
<dbReference type="GO" id="GO:0006006">
    <property type="term" value="P:glucose metabolic process"/>
    <property type="evidence" value="ECO:0007669"/>
    <property type="project" value="InterPro"/>
</dbReference>
<proteinExistence type="inferred from homology"/>
<evidence type="ECO:0000256" key="5">
    <source>
        <dbReference type="PIRSR" id="PIRSR000149-3"/>
    </source>
</evidence>
<protein>
    <recommendedName>
        <fullName evidence="8">Glyceraldehyde-3-phosphate dehydrogenase</fullName>
        <ecNumber evidence="8">1.2.1.-</ecNumber>
    </recommendedName>
</protein>
<dbReference type="GO" id="GO:0051287">
    <property type="term" value="F:NAD binding"/>
    <property type="evidence" value="ECO:0007669"/>
    <property type="project" value="InterPro"/>
</dbReference>
<dbReference type="InterPro" id="IPR020829">
    <property type="entry name" value="GlycerAld_3-P_DH_cat"/>
</dbReference>
<dbReference type="EC" id="1.2.1.-" evidence="8"/>
<dbReference type="CDD" id="cd18126">
    <property type="entry name" value="GAPDH_I_C"/>
    <property type="match status" value="1"/>
</dbReference>
<dbReference type="NCBIfam" id="TIGR01534">
    <property type="entry name" value="GAPDH-I"/>
    <property type="match status" value="1"/>
</dbReference>
<dbReference type="SUPFAM" id="SSF51735">
    <property type="entry name" value="NAD(P)-binding Rossmann-fold domains"/>
    <property type="match status" value="1"/>
</dbReference>
<dbReference type="PROSITE" id="PS00071">
    <property type="entry name" value="GAPDH"/>
    <property type="match status" value="1"/>
</dbReference>
<dbReference type="InterPro" id="IPR020828">
    <property type="entry name" value="GlycerAld_3-P_DH_NAD(P)-bd"/>
</dbReference>
<dbReference type="SMART" id="SM00846">
    <property type="entry name" value="Gp_dh_N"/>
    <property type="match status" value="1"/>
</dbReference>
<dbReference type="PIRSF" id="PIRSF000149">
    <property type="entry name" value="GAP_DH"/>
    <property type="match status" value="1"/>
</dbReference>
<dbReference type="RefSeq" id="WP_058264727.1">
    <property type="nucleotide sequence ID" value="NZ_FMYN01000001.1"/>
</dbReference>
<feature type="site" description="Activates thiol group during catalysis" evidence="6">
    <location>
        <position position="179"/>
    </location>
</feature>
<evidence type="ECO:0000256" key="4">
    <source>
        <dbReference type="PIRSR" id="PIRSR000149-2"/>
    </source>
</evidence>
<dbReference type="FunFam" id="3.40.50.720:FF:000001">
    <property type="entry name" value="Glyceraldehyde-3-phosphate dehydrogenase"/>
    <property type="match status" value="1"/>
</dbReference>
<dbReference type="PANTHER" id="PTHR43148">
    <property type="entry name" value="GLYCERALDEHYDE-3-PHOSPHATE DEHYDROGENASE 2"/>
    <property type="match status" value="1"/>
</dbReference>
<dbReference type="Proteomes" id="UP000053797">
    <property type="component" value="Unassembled WGS sequence"/>
</dbReference>
<dbReference type="InterPro" id="IPR020830">
    <property type="entry name" value="GlycerAld_3-P_DH_AS"/>
</dbReference>
<evidence type="ECO:0000256" key="3">
    <source>
        <dbReference type="PIRSR" id="PIRSR000149-1"/>
    </source>
</evidence>
<dbReference type="EMBL" id="LNQL01000001">
    <property type="protein sequence ID" value="KSU50345.1"/>
    <property type="molecule type" value="Genomic_DNA"/>
</dbReference>
<name>A0A0V8GJA8_9BACL</name>
<accession>A0A0V8GJA8</accession>
<feature type="active site" description="Nucleophile" evidence="3">
    <location>
        <position position="152"/>
    </location>
</feature>
<evidence type="ECO:0000259" key="9">
    <source>
        <dbReference type="SMART" id="SM00846"/>
    </source>
</evidence>
<evidence type="ECO:0000256" key="2">
    <source>
        <dbReference type="ARBA" id="ARBA00023002"/>
    </source>
</evidence>
<evidence type="ECO:0000313" key="10">
    <source>
        <dbReference type="EMBL" id="KSU50345.1"/>
    </source>
</evidence>
<feature type="binding site" evidence="5">
    <location>
        <begin position="12"/>
        <end position="13"/>
    </location>
    <ligand>
        <name>NAD(+)</name>
        <dbReference type="ChEBI" id="CHEBI:57540"/>
    </ligand>
</feature>
<keyword evidence="2 8" id="KW-0560">Oxidoreductase</keyword>
<dbReference type="FunFam" id="3.30.360.10:FF:000002">
    <property type="entry name" value="Glyceraldehyde-3-phosphate dehydrogenase"/>
    <property type="match status" value="1"/>
</dbReference>
<dbReference type="GO" id="GO:0050661">
    <property type="term" value="F:NADP binding"/>
    <property type="evidence" value="ECO:0007669"/>
    <property type="project" value="InterPro"/>
</dbReference>
<organism evidence="10 11">
    <name type="scientific">Exiguobacterium indicum</name>
    <dbReference type="NCBI Taxonomy" id="296995"/>
    <lineage>
        <taxon>Bacteria</taxon>
        <taxon>Bacillati</taxon>
        <taxon>Bacillota</taxon>
        <taxon>Bacilli</taxon>
        <taxon>Bacillales</taxon>
        <taxon>Bacillales Family XII. Incertae Sedis</taxon>
        <taxon>Exiguobacterium</taxon>
    </lineage>
</organism>
<dbReference type="InterPro" id="IPR036291">
    <property type="entry name" value="NAD(P)-bd_dom_sf"/>
</dbReference>
<evidence type="ECO:0000256" key="1">
    <source>
        <dbReference type="ARBA" id="ARBA00007406"/>
    </source>
</evidence>
<comment type="caution">
    <text evidence="10">The sequence shown here is derived from an EMBL/GenBank/DDBJ whole genome shotgun (WGS) entry which is preliminary data.</text>
</comment>
<dbReference type="InterPro" id="IPR020831">
    <property type="entry name" value="GlycerAld/Erythrose_P_DH"/>
</dbReference>
<sequence length="347" mass="37233">MGVKVAVNGFGRIGRMVFRRLIAEGKSEVVAINASYPVETLAHLIKYDTVHGKFNYSVDIIDGALMVDGRQIQIVSERNPELLPWGELGIDIVVEATGKFNSDTGAAKHLVAGAKKVVITAPAKGDVRTIVMGVNDDMYDHETDAIVSNASCTTNCLAPVVQVIDRAFGIESGLVTTVHAFTNDQNNIDNPHKDLRRARACGSSIIPTSTGAAKAISLVLPHLEGKLNGLALRVPTPNVSLVDLVVEVSRDTTVAEVNEAFTKAADGALEGILGMTMEPLVSIDFNGEERSTVVDGLSTMVMGGRQVKVLAWYDNEWGYSCRVVDLVHLVSAHLEAMGTVEKELELN</sequence>
<evidence type="ECO:0000256" key="8">
    <source>
        <dbReference type="RuleBase" id="RU361160"/>
    </source>
</evidence>
<feature type="binding site" evidence="5">
    <location>
        <position position="315"/>
    </location>
    <ligand>
        <name>NAD(+)</name>
        <dbReference type="ChEBI" id="CHEBI:57540"/>
    </ligand>
</feature>
<feature type="domain" description="Glyceraldehyde 3-phosphate dehydrogenase NAD(P) binding" evidence="9">
    <location>
        <begin position="3"/>
        <end position="152"/>
    </location>
</feature>
<dbReference type="Pfam" id="PF02800">
    <property type="entry name" value="Gp_dh_C"/>
    <property type="match status" value="1"/>
</dbReference>
<feature type="binding site" evidence="4">
    <location>
        <position position="182"/>
    </location>
    <ligand>
        <name>D-glyceraldehyde 3-phosphate</name>
        <dbReference type="ChEBI" id="CHEBI:59776"/>
    </ligand>
</feature>
<keyword evidence="5" id="KW-0520">NAD</keyword>
<dbReference type="OrthoDB" id="9803304at2"/>
<evidence type="ECO:0000256" key="7">
    <source>
        <dbReference type="RuleBase" id="RU000397"/>
    </source>
</evidence>
<feature type="binding site" evidence="4">
    <location>
        <begin position="210"/>
        <end position="211"/>
    </location>
    <ligand>
        <name>D-glyceraldehyde 3-phosphate</name>
        <dbReference type="ChEBI" id="CHEBI:59776"/>
    </ligand>
</feature>
<feature type="binding site" evidence="5">
    <location>
        <position position="120"/>
    </location>
    <ligand>
        <name>NAD(+)</name>
        <dbReference type="ChEBI" id="CHEBI:57540"/>
    </ligand>
</feature>
<dbReference type="InterPro" id="IPR006424">
    <property type="entry name" value="Glyceraldehyde-3-P_DH_1"/>
</dbReference>
<dbReference type="CDD" id="cd05214">
    <property type="entry name" value="GAPDH_I_N"/>
    <property type="match status" value="1"/>
</dbReference>
<reference evidence="10 11" key="1">
    <citation type="journal article" date="2015" name="Int. J. Syst. Evol. Microbiol.">
        <title>Exiguobacterium enclense sp. nov., isolated from sediment.</title>
        <authorList>
            <person name="Dastager S.G."/>
            <person name="Mawlankar R."/>
            <person name="Sonalkar V.V."/>
            <person name="Thorat M.N."/>
            <person name="Mual P."/>
            <person name="Verma A."/>
            <person name="Krishnamurthi S."/>
            <person name="Tang S.K."/>
            <person name="Li W.J."/>
        </authorList>
    </citation>
    <scope>NUCLEOTIDE SEQUENCE [LARGE SCALE GENOMIC DNA]</scope>
    <source>
        <strain evidence="10 11">NIO-1109</strain>
    </source>
</reference>
<dbReference type="PRINTS" id="PR00078">
    <property type="entry name" value="G3PDHDRGNASE"/>
</dbReference>